<dbReference type="EC" id="1.1.1.100" evidence="4"/>
<feature type="domain" description="Ketoreductase" evidence="3">
    <location>
        <begin position="3"/>
        <end position="168"/>
    </location>
</feature>
<protein>
    <submittedName>
        <fullName evidence="4">3-oxoacyl-[acyl-carrier-protein] reductase FabG</fullName>
        <ecNumber evidence="4">1.1.1.100</ecNumber>
    </submittedName>
</protein>
<reference evidence="4" key="1">
    <citation type="journal article" date="2022" name="Int. J. Syst. Evol. Microbiol.">
        <title>Pseudomonas aegrilactucae sp. nov. and Pseudomonas morbosilactucae sp. nov., pathogens causing bacterial rot of lettuce in Japan.</title>
        <authorList>
            <person name="Sawada H."/>
            <person name="Fujikawa T."/>
            <person name="Satou M."/>
        </authorList>
    </citation>
    <scope>NUCLEOTIDE SEQUENCE</scope>
    <source>
        <strain evidence="4">0166_1</strain>
    </source>
</reference>
<dbReference type="Pfam" id="PF13561">
    <property type="entry name" value="adh_short_C2"/>
    <property type="match status" value="1"/>
</dbReference>
<dbReference type="InterPro" id="IPR057326">
    <property type="entry name" value="KR_dom"/>
</dbReference>
<dbReference type="SMART" id="SM00822">
    <property type="entry name" value="PKS_KR"/>
    <property type="match status" value="1"/>
</dbReference>
<keyword evidence="2 4" id="KW-0560">Oxidoreductase</keyword>
<dbReference type="PRINTS" id="PR00081">
    <property type="entry name" value="GDHRDH"/>
</dbReference>
<dbReference type="EMBL" id="CP087164">
    <property type="protein sequence ID" value="UGS35546.1"/>
    <property type="molecule type" value="Genomic_DNA"/>
</dbReference>
<evidence type="ECO:0000256" key="1">
    <source>
        <dbReference type="ARBA" id="ARBA00006484"/>
    </source>
</evidence>
<dbReference type="CDD" id="cd05233">
    <property type="entry name" value="SDR_c"/>
    <property type="match status" value="1"/>
</dbReference>
<dbReference type="FunFam" id="3.40.50.720:FF:000084">
    <property type="entry name" value="Short-chain dehydrogenase reductase"/>
    <property type="match status" value="1"/>
</dbReference>
<dbReference type="Proteomes" id="UP001162834">
    <property type="component" value="Chromosome"/>
</dbReference>
<proteinExistence type="inferred from homology"/>
<evidence type="ECO:0000256" key="2">
    <source>
        <dbReference type="ARBA" id="ARBA00023002"/>
    </source>
</evidence>
<dbReference type="PANTHER" id="PTHR24321:SF14">
    <property type="entry name" value="SHORT-CHAIN TYPE DEHYDROGENASE_REDUCTASE BLR2146-RELATED"/>
    <property type="match status" value="1"/>
</dbReference>
<dbReference type="PANTHER" id="PTHR24321">
    <property type="entry name" value="DEHYDROGENASES, SHORT CHAIN"/>
    <property type="match status" value="1"/>
</dbReference>
<dbReference type="AlphaFoldDB" id="A0A9E6XW55"/>
<dbReference type="PRINTS" id="PR00080">
    <property type="entry name" value="SDRFAMILY"/>
</dbReference>
<dbReference type="InterPro" id="IPR036291">
    <property type="entry name" value="NAD(P)-bd_dom_sf"/>
</dbReference>
<keyword evidence="5" id="KW-1185">Reference proteome</keyword>
<evidence type="ECO:0000313" key="5">
    <source>
        <dbReference type="Proteomes" id="UP001162834"/>
    </source>
</evidence>
<dbReference type="GO" id="GO:0004316">
    <property type="term" value="F:3-oxoacyl-[acyl-carrier-protein] reductase (NADPH) activity"/>
    <property type="evidence" value="ECO:0007669"/>
    <property type="project" value="UniProtKB-EC"/>
</dbReference>
<evidence type="ECO:0000313" key="4">
    <source>
        <dbReference type="EMBL" id="UGS35546.1"/>
    </source>
</evidence>
<comment type="similarity">
    <text evidence="1">Belongs to the short-chain dehydrogenases/reductases (SDR) family.</text>
</comment>
<dbReference type="RefSeq" id="WP_259315230.1">
    <property type="nucleotide sequence ID" value="NZ_CP087164.1"/>
</dbReference>
<sequence length="247" mass="25374">MADLAIVFGGASGIGAACVDALRARGDRVVIADLKPPEGDPDAYALDVRDRDAVHAAVGDATERHGPLRALVYAAGTARVTPILEIGQKEWDLVVAVNLHGAFHAVQAGAPAMSEGGAIVLISTVDAVSPVGGLAHYCAAKAGLESLSRSAALELGARAIRVNAVAPGVVRTPLMAGQLARPEVERGFLERIPLGRIAEGGDIAELVAFLTSDASSWITGTTIPIDGGMHLREHPPLLPTDQETAAP</sequence>
<dbReference type="SUPFAM" id="SSF51735">
    <property type="entry name" value="NAD(P)-binding Rossmann-fold domains"/>
    <property type="match status" value="1"/>
</dbReference>
<name>A0A9E6XW55_9ACTN</name>
<evidence type="ECO:0000259" key="3">
    <source>
        <dbReference type="SMART" id="SM00822"/>
    </source>
</evidence>
<accession>A0A9E6XW55</accession>
<dbReference type="Gene3D" id="3.40.50.720">
    <property type="entry name" value="NAD(P)-binding Rossmann-like Domain"/>
    <property type="match status" value="1"/>
</dbReference>
<dbReference type="InterPro" id="IPR002347">
    <property type="entry name" value="SDR_fam"/>
</dbReference>
<dbReference type="KEGG" id="sbae:DSM104329_01939"/>
<organism evidence="4 5">
    <name type="scientific">Capillimicrobium parvum</name>
    <dbReference type="NCBI Taxonomy" id="2884022"/>
    <lineage>
        <taxon>Bacteria</taxon>
        <taxon>Bacillati</taxon>
        <taxon>Actinomycetota</taxon>
        <taxon>Thermoleophilia</taxon>
        <taxon>Solirubrobacterales</taxon>
        <taxon>Capillimicrobiaceae</taxon>
        <taxon>Capillimicrobium</taxon>
    </lineage>
</organism>
<gene>
    <name evidence="4" type="primary">fabG_7</name>
    <name evidence="4" type="ORF">DSM104329_01939</name>
</gene>